<reference evidence="2 3" key="1">
    <citation type="submission" date="2023-06" db="EMBL/GenBank/DDBJ databases">
        <authorList>
            <person name="Ye Y.-Q."/>
            <person name="Du Z.-J."/>
        </authorList>
    </citation>
    <scope>NUCLEOTIDE SEQUENCE [LARGE SCALE GENOMIC DNA]</scope>
    <source>
        <strain evidence="2 3">SDUM287046</strain>
    </source>
</reference>
<evidence type="ECO:0000313" key="3">
    <source>
        <dbReference type="Proteomes" id="UP001244787"/>
    </source>
</evidence>
<organism evidence="2 3">
    <name type="scientific">Aequorivita aurantiaca</name>
    <dbReference type="NCBI Taxonomy" id="3053356"/>
    <lineage>
        <taxon>Bacteria</taxon>
        <taxon>Pseudomonadati</taxon>
        <taxon>Bacteroidota</taxon>
        <taxon>Flavobacteriia</taxon>
        <taxon>Flavobacteriales</taxon>
        <taxon>Flavobacteriaceae</taxon>
        <taxon>Aequorivita</taxon>
    </lineage>
</organism>
<dbReference type="EMBL" id="JAUGQQ010000009">
    <property type="protein sequence ID" value="MDN3725111.1"/>
    <property type="molecule type" value="Genomic_DNA"/>
</dbReference>
<dbReference type="PANTHER" id="PTHR33706:SF1">
    <property type="entry name" value="TPR REPEAT PROTEIN"/>
    <property type="match status" value="1"/>
</dbReference>
<evidence type="ECO:0000256" key="1">
    <source>
        <dbReference type="SAM" id="SignalP"/>
    </source>
</evidence>
<accession>A0ABT8DI91</accession>
<dbReference type="Proteomes" id="UP001244787">
    <property type="component" value="Unassembled WGS sequence"/>
</dbReference>
<comment type="caution">
    <text evidence="2">The sequence shown here is derived from an EMBL/GenBank/DDBJ whole genome shotgun (WGS) entry which is preliminary data.</text>
</comment>
<evidence type="ECO:0000313" key="2">
    <source>
        <dbReference type="EMBL" id="MDN3725111.1"/>
    </source>
</evidence>
<dbReference type="Gene3D" id="2.20.110.10">
    <property type="entry name" value="Histone H3 K4-specific methyltransferase SET7/9 N-terminal domain"/>
    <property type="match status" value="3"/>
</dbReference>
<proteinExistence type="predicted"/>
<keyword evidence="1" id="KW-0732">Signal</keyword>
<dbReference type="PANTHER" id="PTHR33706">
    <property type="entry name" value="MORN VARIANT REPEAT PROTEIN"/>
    <property type="match status" value="1"/>
</dbReference>
<feature type="signal peptide" evidence="1">
    <location>
        <begin position="1"/>
        <end position="21"/>
    </location>
</feature>
<name>A0ABT8DI91_9FLAO</name>
<dbReference type="InterPro" id="IPR011652">
    <property type="entry name" value="MORN_2"/>
</dbReference>
<evidence type="ECO:0008006" key="4">
    <source>
        <dbReference type="Google" id="ProtNLM"/>
    </source>
</evidence>
<sequence>MAKIIFFISLVLLLFSKIAIAQPGNFYNYSSGTDSIFLKKKLVVRNASKDTLEIAALKNGKKHGKQTLFYNNGEVQRISNFKNGLLNGKVEYFAQGNEALIRLEHFKAFPKEGISKLHGVYKSFDSNGNLAEFTHYKNGIKNGKYELYHNNGKLREKGTYEDNLNIGNKRSFTADSKLLRDENYIIIDNPKYIEPSKETNAISEDIKRIPKEPKKLSVLHGKVKYYDFNGNISADFTFKNGKKDGLNKEYHQDNNNTLKSEVVFKEGLEHGTYVHYRSNGNLERKGIYYREIAVGDTILQNVYDGTIEVYQENGKRHRIENWKNFKKNGVQENYYYKSGELSERSYIIDNLLSGTVERFDKEGNKTYEAFHEIVEKEGKNVSQQIGTETYWEKNKIKTIVEWKDGMQNGVTKTYYANGQLEKIMHFENGKLHGSYQTFNENGQLTEDYNKHIWAGTGNSENVGWNTVYDESGTITRKFYADETGKNLIEHNFENGKRKEMGVNNIFKLTFSESHQLNSVHWLHWAGSSLGFDLFSNQQVRRVQFSMDKLPALTANFASNGDVVQIVDATGKRIENKTAIETAEKIVQQYNPKWKDKKLASDDFPDGKYQWKYADGSAFFELEFKDDLSHGQWMLHNPIIKDTLFYGEFHKGFPVGSLVRKKIDGTLELRQEYYPNHHLKESYRYDNDGMISNVTKNDTLGKQTFSEEYYEGGIIKNRNFHTSSSYIHFSAKGDTIGYRLLAPSKDSIIIRRQFYDDNKLKSDRQYNLTTGGGYVKTYFENGQIQTSHQLNNDKPHGVYQKYSESGTLLTSGNFKDGERHGKWINYNENGKEEISYFKDGEISIEDIAETENAESSCRCYDTSLAGGKIGFANLLNYFADYKSIKPYIPKSIFPVNAWNYDKIFYVNLNTHNDRRSGATNLKLLLFNDFSFYYPTKNHLNITLNPCKTEGYIGNIDANVSYNFESKEVMYAQLSPKRISVGLENNPLGDAKDKSVYTAYFDTDYMNFNASGIESIHFSKEKNECYPLGIINDFMEIKIETANLEIQPHNRLSNAGVPLLASETNQFYGLEINAAAISFMVDAIKVEASCDKILAGANYVAGRLSVGGNLTKEDEFTLADGKGLINIKNLQKTLEQNGFYRVKTEVIENRLMIEFYAEK</sequence>
<dbReference type="Pfam" id="PF07661">
    <property type="entry name" value="MORN_2"/>
    <property type="match status" value="6"/>
</dbReference>
<gene>
    <name evidence="2" type="ORF">QRD02_12010</name>
</gene>
<dbReference type="Gene3D" id="3.90.930.1">
    <property type="match status" value="2"/>
</dbReference>
<feature type="chain" id="PRO_5046116186" description="Toxin-antitoxin system YwqK family antitoxin" evidence="1">
    <location>
        <begin position="22"/>
        <end position="1157"/>
    </location>
</feature>
<dbReference type="RefSeq" id="WP_290255200.1">
    <property type="nucleotide sequence ID" value="NZ_JAUGQQ010000009.1"/>
</dbReference>
<keyword evidence="3" id="KW-1185">Reference proteome</keyword>
<protein>
    <recommendedName>
        <fullName evidence="4">Toxin-antitoxin system YwqK family antitoxin</fullName>
    </recommendedName>
</protein>
<dbReference type="SUPFAM" id="SSF82185">
    <property type="entry name" value="Histone H3 K4-specific methyltransferase SET7/9 N-terminal domain"/>
    <property type="match status" value="6"/>
</dbReference>